<feature type="region of interest" description="Disordered" evidence="1">
    <location>
        <begin position="71"/>
        <end position="166"/>
    </location>
</feature>
<dbReference type="SUPFAM" id="SSF110997">
    <property type="entry name" value="Sporulation related repeat"/>
    <property type="match status" value="1"/>
</dbReference>
<evidence type="ECO:0000256" key="2">
    <source>
        <dbReference type="SAM" id="Phobius"/>
    </source>
</evidence>
<feature type="domain" description="SPOR" evidence="3">
    <location>
        <begin position="228"/>
        <end position="312"/>
    </location>
</feature>
<evidence type="ECO:0000256" key="1">
    <source>
        <dbReference type="SAM" id="MobiDB-lite"/>
    </source>
</evidence>
<reference evidence="5" key="1">
    <citation type="submission" date="2017-12" db="EMBL/GenBank/DDBJ databases">
        <title>Draft genome sequence of Telmatospirillum siberiense 26-4b1T, an acidotolerant peatland alphaproteobacterium potentially involved in sulfur cycling.</title>
        <authorList>
            <person name="Hausmann B."/>
            <person name="Pjevac P."/>
            <person name="Schreck K."/>
            <person name="Herbold C.W."/>
            <person name="Daims H."/>
            <person name="Wagner M."/>
            <person name="Pester M."/>
            <person name="Loy A."/>
        </authorList>
    </citation>
    <scope>NUCLEOTIDE SEQUENCE [LARGE SCALE GENOMIC DNA]</scope>
    <source>
        <strain evidence="5">26-4b1</strain>
    </source>
</reference>
<feature type="compositionally biased region" description="Low complexity" evidence="1">
    <location>
        <begin position="153"/>
        <end position="166"/>
    </location>
</feature>
<evidence type="ECO:0000259" key="3">
    <source>
        <dbReference type="PROSITE" id="PS51724"/>
    </source>
</evidence>
<keyword evidence="5" id="KW-1185">Reference proteome</keyword>
<keyword evidence="2" id="KW-1133">Transmembrane helix</keyword>
<evidence type="ECO:0000313" key="5">
    <source>
        <dbReference type="Proteomes" id="UP000233293"/>
    </source>
</evidence>
<dbReference type="Gene3D" id="3.30.70.1070">
    <property type="entry name" value="Sporulation related repeat"/>
    <property type="match status" value="1"/>
</dbReference>
<feature type="compositionally biased region" description="Low complexity" evidence="1">
    <location>
        <begin position="191"/>
        <end position="228"/>
    </location>
</feature>
<sequence>MPLRDERDSFDREILDIIPERYDSDPDSHYARKGAHTRLILTVALGLLAFAALGVAARHIFFGEAPKAQSAGVPVIKADDHPIKTKPEDRGGMDVPNQDKLVYERMGQQSDAVPQTERLLPPPEQPQEPPAQPRKPSIKPAFPAPPVKDGAGKDAAPANPAAGEETAQLPQVALPLVQPPALSPAKPTTPPAKAAAGKTAAKAPAPAKNSSATPASAAAPAPAAPAKTATGGGWLVQLGALKTEAEARNEWSRVKGANKDVLGDYGSDIVRVDLGEKGIFWRLRAGPMDEGQARSICASLAKRSQGCIIARK</sequence>
<dbReference type="Pfam" id="PF05036">
    <property type="entry name" value="SPOR"/>
    <property type="match status" value="1"/>
</dbReference>
<dbReference type="EMBL" id="PIUM01000018">
    <property type="protein sequence ID" value="PKU23675.1"/>
    <property type="molecule type" value="Genomic_DNA"/>
</dbReference>
<dbReference type="InterPro" id="IPR007730">
    <property type="entry name" value="SPOR-like_dom"/>
</dbReference>
<feature type="compositionally biased region" description="Basic and acidic residues" evidence="1">
    <location>
        <begin position="77"/>
        <end position="92"/>
    </location>
</feature>
<dbReference type="PROSITE" id="PS51724">
    <property type="entry name" value="SPOR"/>
    <property type="match status" value="1"/>
</dbReference>
<dbReference type="Proteomes" id="UP000233293">
    <property type="component" value="Unassembled WGS sequence"/>
</dbReference>
<dbReference type="AlphaFoldDB" id="A0A2N3PTE9"/>
<keyword evidence="2" id="KW-0472">Membrane</keyword>
<dbReference type="RefSeq" id="WP_101251528.1">
    <property type="nucleotide sequence ID" value="NZ_PIUM01000018.1"/>
</dbReference>
<feature type="region of interest" description="Disordered" evidence="1">
    <location>
        <begin position="179"/>
        <end position="228"/>
    </location>
</feature>
<proteinExistence type="predicted"/>
<protein>
    <submittedName>
        <fullName evidence="4">SPOR domain-containing protein</fullName>
    </submittedName>
</protein>
<dbReference type="GO" id="GO:0042834">
    <property type="term" value="F:peptidoglycan binding"/>
    <property type="evidence" value="ECO:0007669"/>
    <property type="project" value="InterPro"/>
</dbReference>
<feature type="transmembrane region" description="Helical" evidence="2">
    <location>
        <begin position="39"/>
        <end position="61"/>
    </location>
</feature>
<evidence type="ECO:0000313" key="4">
    <source>
        <dbReference type="EMBL" id="PKU23675.1"/>
    </source>
</evidence>
<name>A0A2N3PTE9_9PROT</name>
<comment type="caution">
    <text evidence="4">The sequence shown here is derived from an EMBL/GenBank/DDBJ whole genome shotgun (WGS) entry which is preliminary data.</text>
</comment>
<dbReference type="OrthoDB" id="7338235at2"/>
<keyword evidence="2" id="KW-0812">Transmembrane</keyword>
<feature type="compositionally biased region" description="Pro residues" evidence="1">
    <location>
        <begin position="179"/>
        <end position="190"/>
    </location>
</feature>
<dbReference type="InterPro" id="IPR036680">
    <property type="entry name" value="SPOR-like_sf"/>
</dbReference>
<gene>
    <name evidence="4" type="ORF">CWS72_15510</name>
</gene>
<feature type="compositionally biased region" description="Pro residues" evidence="1">
    <location>
        <begin position="120"/>
        <end position="133"/>
    </location>
</feature>
<organism evidence="4 5">
    <name type="scientific">Telmatospirillum siberiense</name>
    <dbReference type="NCBI Taxonomy" id="382514"/>
    <lineage>
        <taxon>Bacteria</taxon>
        <taxon>Pseudomonadati</taxon>
        <taxon>Pseudomonadota</taxon>
        <taxon>Alphaproteobacteria</taxon>
        <taxon>Rhodospirillales</taxon>
        <taxon>Rhodospirillaceae</taxon>
        <taxon>Telmatospirillum</taxon>
    </lineage>
</organism>
<accession>A0A2N3PTE9</accession>